<feature type="non-terminal residue" evidence="3">
    <location>
        <position position="1"/>
    </location>
</feature>
<proteinExistence type="predicted"/>
<dbReference type="InterPro" id="IPR013103">
    <property type="entry name" value="RVT_2"/>
</dbReference>
<evidence type="ECO:0000256" key="1">
    <source>
        <dbReference type="SAM" id="MobiDB-lite"/>
    </source>
</evidence>
<dbReference type="AlphaFoldDB" id="A0A392P4Y7"/>
<feature type="region of interest" description="Disordered" evidence="1">
    <location>
        <begin position="74"/>
        <end position="102"/>
    </location>
</feature>
<name>A0A392P4Y7_9FABA</name>
<protein>
    <submittedName>
        <fullName evidence="3">Retrovirus-related pol polyprotein from transposon TNT 1-94</fullName>
    </submittedName>
</protein>
<gene>
    <name evidence="3" type="ORF">A2U01_0027405</name>
</gene>
<dbReference type="Pfam" id="PF07727">
    <property type="entry name" value="RVT_2"/>
    <property type="match status" value="1"/>
</dbReference>
<organism evidence="3 4">
    <name type="scientific">Trifolium medium</name>
    <dbReference type="NCBI Taxonomy" id="97028"/>
    <lineage>
        <taxon>Eukaryota</taxon>
        <taxon>Viridiplantae</taxon>
        <taxon>Streptophyta</taxon>
        <taxon>Embryophyta</taxon>
        <taxon>Tracheophyta</taxon>
        <taxon>Spermatophyta</taxon>
        <taxon>Magnoliopsida</taxon>
        <taxon>eudicotyledons</taxon>
        <taxon>Gunneridae</taxon>
        <taxon>Pentapetalae</taxon>
        <taxon>rosids</taxon>
        <taxon>fabids</taxon>
        <taxon>Fabales</taxon>
        <taxon>Fabaceae</taxon>
        <taxon>Papilionoideae</taxon>
        <taxon>50 kb inversion clade</taxon>
        <taxon>NPAAA clade</taxon>
        <taxon>Hologalegina</taxon>
        <taxon>IRL clade</taxon>
        <taxon>Trifolieae</taxon>
        <taxon>Trifolium</taxon>
    </lineage>
</organism>
<accession>A0A392P4Y7</accession>
<dbReference type="Proteomes" id="UP000265520">
    <property type="component" value="Unassembled WGS sequence"/>
</dbReference>
<reference evidence="3 4" key="1">
    <citation type="journal article" date="2018" name="Front. Plant Sci.">
        <title>Red Clover (Trifolium pratense) and Zigzag Clover (T. medium) - A Picture of Genomic Similarities and Differences.</title>
        <authorList>
            <person name="Dluhosova J."/>
            <person name="Istvanek J."/>
            <person name="Nedelnik J."/>
            <person name="Repkova J."/>
        </authorList>
    </citation>
    <scope>NUCLEOTIDE SEQUENCE [LARGE SCALE GENOMIC DNA]</scope>
    <source>
        <strain evidence="4">cv. 10/8</strain>
        <tissue evidence="3">Leaf</tissue>
    </source>
</reference>
<sequence>HDSFTVLLIYVDDIVLVGNSMPEITRIKSNLDNQFGIKDLGILKFFLGLETAHSSCGISLCQRQYCLDFLTDTGVLGSKPAPTPLDASTRLHNDNSQQSSSQ</sequence>
<feature type="domain" description="Reverse transcriptase Ty1/copia-type" evidence="2">
    <location>
        <begin position="7"/>
        <end position="85"/>
    </location>
</feature>
<comment type="caution">
    <text evidence="3">The sequence shown here is derived from an EMBL/GenBank/DDBJ whole genome shotgun (WGS) entry which is preliminary data.</text>
</comment>
<keyword evidence="4" id="KW-1185">Reference proteome</keyword>
<evidence type="ECO:0000259" key="2">
    <source>
        <dbReference type="Pfam" id="PF07727"/>
    </source>
</evidence>
<evidence type="ECO:0000313" key="4">
    <source>
        <dbReference type="Proteomes" id="UP000265520"/>
    </source>
</evidence>
<evidence type="ECO:0000313" key="3">
    <source>
        <dbReference type="EMBL" id="MCI06346.1"/>
    </source>
</evidence>
<dbReference type="EMBL" id="LXQA010061542">
    <property type="protein sequence ID" value="MCI06346.1"/>
    <property type="molecule type" value="Genomic_DNA"/>
</dbReference>